<keyword evidence="2" id="KW-1185">Reference proteome</keyword>
<accession>A0ABT1CFY5</accession>
<reference evidence="1 2" key="1">
    <citation type="submission" date="2022-06" db="EMBL/GenBank/DDBJ databases">
        <title>Whole-genome of Asaia lannensis strain LMG 27011T.</title>
        <authorList>
            <person name="Sombolestani A."/>
        </authorList>
    </citation>
    <scope>NUCLEOTIDE SEQUENCE [LARGE SCALE GENOMIC DNA]</scope>
    <source>
        <strain evidence="1 2">NBRC 102526</strain>
    </source>
</reference>
<dbReference type="Proteomes" id="UP001523401">
    <property type="component" value="Unassembled WGS sequence"/>
</dbReference>
<proteinExistence type="predicted"/>
<evidence type="ECO:0000313" key="1">
    <source>
        <dbReference type="EMBL" id="MCO6159791.1"/>
    </source>
</evidence>
<evidence type="ECO:0000313" key="2">
    <source>
        <dbReference type="Proteomes" id="UP001523401"/>
    </source>
</evidence>
<dbReference type="EMBL" id="JAMXQU010000004">
    <property type="protein sequence ID" value="MCO6159791.1"/>
    <property type="molecule type" value="Genomic_DNA"/>
</dbReference>
<sequence length="48" mass="5479">MMIEPVQRCGRAVETIGSKKFQNDEAGLIVERSFQHHAYEKPEAGFKD</sequence>
<organism evidence="1 2">
    <name type="scientific">Asaia lannensis NBRC 102526</name>
    <dbReference type="NCBI Taxonomy" id="1307926"/>
    <lineage>
        <taxon>Bacteria</taxon>
        <taxon>Pseudomonadati</taxon>
        <taxon>Pseudomonadota</taxon>
        <taxon>Alphaproteobacteria</taxon>
        <taxon>Acetobacterales</taxon>
        <taxon>Acetobacteraceae</taxon>
        <taxon>Asaia</taxon>
    </lineage>
</organism>
<name>A0ABT1CFY5_9PROT</name>
<protein>
    <submittedName>
        <fullName evidence="1">Uncharacterized protein</fullName>
    </submittedName>
</protein>
<comment type="caution">
    <text evidence="1">The sequence shown here is derived from an EMBL/GenBank/DDBJ whole genome shotgun (WGS) entry which is preliminary data.</text>
</comment>
<gene>
    <name evidence="1" type="ORF">NF685_07105</name>
</gene>
<dbReference type="RefSeq" id="WP_252849128.1">
    <property type="nucleotide sequence ID" value="NZ_BAPW01000010.1"/>
</dbReference>